<sequence>MSLLIDTNVISELRKGARCHPAVARWYASVDGADLHLSVLVVGEIRRGIEKARRSDPARAEVFEAWLASVLAGFGTRILPIYRAVADAWGRMAAIRSIPVVDGLMAATALVHDLTLVTRNIADVGDLGARVLDPFAAEPEAPPHESQPHGS</sequence>
<dbReference type="CDD" id="cd18746">
    <property type="entry name" value="PIN_VapC4-5_FitB-like"/>
    <property type="match status" value="1"/>
</dbReference>
<keyword evidence="4 8" id="KW-0479">Metal-binding</keyword>
<comment type="similarity">
    <text evidence="7 8">Belongs to the PINc/VapC protein family.</text>
</comment>
<evidence type="ECO:0000256" key="3">
    <source>
        <dbReference type="ARBA" id="ARBA00022722"/>
    </source>
</evidence>
<dbReference type="GO" id="GO:0004540">
    <property type="term" value="F:RNA nuclease activity"/>
    <property type="evidence" value="ECO:0007669"/>
    <property type="project" value="InterPro"/>
</dbReference>
<evidence type="ECO:0000256" key="8">
    <source>
        <dbReference type="HAMAP-Rule" id="MF_00265"/>
    </source>
</evidence>
<dbReference type="SUPFAM" id="SSF88723">
    <property type="entry name" value="PIN domain-like"/>
    <property type="match status" value="1"/>
</dbReference>
<accession>A0A327KK84</accession>
<keyword evidence="8" id="KW-0800">Toxin</keyword>
<dbReference type="InterPro" id="IPR050556">
    <property type="entry name" value="Type_II_TA_system_RNase"/>
</dbReference>
<comment type="caution">
    <text evidence="10">The sequence shown here is derived from an EMBL/GenBank/DDBJ whole genome shotgun (WGS) entry which is preliminary data.</text>
</comment>
<dbReference type="EMBL" id="NPEU01000122">
    <property type="protein sequence ID" value="RAI38514.1"/>
    <property type="molecule type" value="Genomic_DNA"/>
</dbReference>
<evidence type="ECO:0000259" key="9">
    <source>
        <dbReference type="Pfam" id="PF01850"/>
    </source>
</evidence>
<keyword evidence="5 8" id="KW-0378">Hydrolase</keyword>
<evidence type="ECO:0000313" key="10">
    <source>
        <dbReference type="EMBL" id="RAI38514.1"/>
    </source>
</evidence>
<evidence type="ECO:0000256" key="7">
    <source>
        <dbReference type="ARBA" id="ARBA00038093"/>
    </source>
</evidence>
<keyword evidence="3 8" id="KW-0540">Nuclease</keyword>
<protein>
    <recommendedName>
        <fullName evidence="8">Ribonuclease VapC</fullName>
        <shortName evidence="8">RNase VapC</shortName>
        <ecNumber evidence="8">3.1.-.-</ecNumber>
    </recommendedName>
    <alternativeName>
        <fullName evidence="8">Toxin VapC</fullName>
    </alternativeName>
</protein>
<dbReference type="EC" id="3.1.-.-" evidence="8"/>
<dbReference type="RefSeq" id="WP_111357499.1">
    <property type="nucleotide sequence ID" value="NZ_NHSK01000179.1"/>
</dbReference>
<dbReference type="InterPro" id="IPR002716">
    <property type="entry name" value="PIN_dom"/>
</dbReference>
<dbReference type="InterPro" id="IPR029060">
    <property type="entry name" value="PIN-like_dom_sf"/>
</dbReference>
<dbReference type="OrthoDB" id="5458135at2"/>
<dbReference type="GO" id="GO:0090729">
    <property type="term" value="F:toxin activity"/>
    <property type="evidence" value="ECO:0007669"/>
    <property type="project" value="UniProtKB-KW"/>
</dbReference>
<evidence type="ECO:0000313" key="11">
    <source>
        <dbReference type="Proteomes" id="UP000248863"/>
    </source>
</evidence>
<evidence type="ECO:0000256" key="6">
    <source>
        <dbReference type="ARBA" id="ARBA00022842"/>
    </source>
</evidence>
<comment type="function">
    <text evidence="8">Toxic component of a toxin-antitoxin (TA) system. An RNase.</text>
</comment>
<dbReference type="Gene3D" id="3.40.50.1010">
    <property type="entry name" value="5'-nuclease"/>
    <property type="match status" value="1"/>
</dbReference>
<dbReference type="GO" id="GO:0016787">
    <property type="term" value="F:hydrolase activity"/>
    <property type="evidence" value="ECO:0007669"/>
    <property type="project" value="UniProtKB-KW"/>
</dbReference>
<dbReference type="Proteomes" id="UP000248863">
    <property type="component" value="Unassembled WGS sequence"/>
</dbReference>
<dbReference type="HAMAP" id="MF_00265">
    <property type="entry name" value="VapC_Nob1"/>
    <property type="match status" value="1"/>
</dbReference>
<dbReference type="PANTHER" id="PTHR33653:SF1">
    <property type="entry name" value="RIBONUCLEASE VAPC2"/>
    <property type="match status" value="1"/>
</dbReference>
<gene>
    <name evidence="8" type="primary">vapC</name>
    <name evidence="10" type="ORF">CH338_12475</name>
</gene>
<dbReference type="InterPro" id="IPR022907">
    <property type="entry name" value="VapC_family"/>
</dbReference>
<evidence type="ECO:0000256" key="5">
    <source>
        <dbReference type="ARBA" id="ARBA00022801"/>
    </source>
</evidence>
<keyword evidence="11" id="KW-1185">Reference proteome</keyword>
<dbReference type="PANTHER" id="PTHR33653">
    <property type="entry name" value="RIBONUCLEASE VAPC2"/>
    <property type="match status" value="1"/>
</dbReference>
<evidence type="ECO:0000256" key="1">
    <source>
        <dbReference type="ARBA" id="ARBA00001946"/>
    </source>
</evidence>
<feature type="binding site" evidence="8">
    <location>
        <position position="102"/>
    </location>
    <ligand>
        <name>Mg(2+)</name>
        <dbReference type="ChEBI" id="CHEBI:18420"/>
    </ligand>
</feature>
<dbReference type="AlphaFoldDB" id="A0A327KK84"/>
<evidence type="ECO:0000256" key="2">
    <source>
        <dbReference type="ARBA" id="ARBA00022649"/>
    </source>
</evidence>
<dbReference type="Pfam" id="PF01850">
    <property type="entry name" value="PIN"/>
    <property type="match status" value="1"/>
</dbReference>
<keyword evidence="2 8" id="KW-1277">Toxin-antitoxin system</keyword>
<keyword evidence="6 8" id="KW-0460">Magnesium</keyword>
<organism evidence="10 11">
    <name type="scientific">Rhodoplanes elegans</name>
    <dbReference type="NCBI Taxonomy" id="29408"/>
    <lineage>
        <taxon>Bacteria</taxon>
        <taxon>Pseudomonadati</taxon>
        <taxon>Pseudomonadota</taxon>
        <taxon>Alphaproteobacteria</taxon>
        <taxon>Hyphomicrobiales</taxon>
        <taxon>Nitrobacteraceae</taxon>
        <taxon>Rhodoplanes</taxon>
    </lineage>
</organism>
<proteinExistence type="inferred from homology"/>
<feature type="domain" description="PIN" evidence="9">
    <location>
        <begin position="4"/>
        <end position="120"/>
    </location>
</feature>
<dbReference type="GO" id="GO:0000287">
    <property type="term" value="F:magnesium ion binding"/>
    <property type="evidence" value="ECO:0007669"/>
    <property type="project" value="UniProtKB-UniRule"/>
</dbReference>
<name>A0A327KK84_9BRAD</name>
<reference evidence="10 11" key="1">
    <citation type="submission" date="2017-07" db="EMBL/GenBank/DDBJ databases">
        <title>Draft Genome Sequences of Select Purple Nonsulfur Bacteria.</title>
        <authorList>
            <person name="Lasarre B."/>
            <person name="Mckinlay J.B."/>
        </authorList>
    </citation>
    <scope>NUCLEOTIDE SEQUENCE [LARGE SCALE GENOMIC DNA]</scope>
    <source>
        <strain evidence="10 11">DSM 11907</strain>
    </source>
</reference>
<evidence type="ECO:0000256" key="4">
    <source>
        <dbReference type="ARBA" id="ARBA00022723"/>
    </source>
</evidence>
<feature type="binding site" evidence="8">
    <location>
        <position position="6"/>
    </location>
    <ligand>
        <name>Mg(2+)</name>
        <dbReference type="ChEBI" id="CHEBI:18420"/>
    </ligand>
</feature>
<comment type="cofactor">
    <cofactor evidence="1 8">
        <name>Mg(2+)</name>
        <dbReference type="ChEBI" id="CHEBI:18420"/>
    </cofactor>
</comment>